<proteinExistence type="predicted"/>
<dbReference type="Pfam" id="PF03008">
    <property type="entry name" value="DUF234"/>
    <property type="match status" value="1"/>
</dbReference>
<reference evidence="4" key="1">
    <citation type="submission" date="2016-12" db="EMBL/GenBank/DDBJ databases">
        <title>Draft Genome Sequences od Carboxydothermus pertinax and islandicus, Hydrogenogenic Carboxydotrophic Bacteria.</title>
        <authorList>
            <person name="Fukuyama Y."/>
            <person name="Ohmae K."/>
            <person name="Yoneda Y."/>
            <person name="Yoshida T."/>
            <person name="Sako Y."/>
        </authorList>
    </citation>
    <scope>NUCLEOTIDE SEQUENCE [LARGE SCALE GENOMIC DNA]</scope>
    <source>
        <strain evidence="4">SET</strain>
    </source>
</reference>
<organism evidence="3 4">
    <name type="scientific">Carboxydothermus islandicus</name>
    <dbReference type="NCBI Taxonomy" id="661089"/>
    <lineage>
        <taxon>Bacteria</taxon>
        <taxon>Bacillati</taxon>
        <taxon>Bacillota</taxon>
        <taxon>Clostridia</taxon>
        <taxon>Thermoanaerobacterales</taxon>
        <taxon>Thermoanaerobacteraceae</taxon>
        <taxon>Carboxydothermus</taxon>
    </lineage>
</organism>
<feature type="domain" description="ATPase" evidence="1">
    <location>
        <begin position="3"/>
        <end position="201"/>
    </location>
</feature>
<dbReference type="InterPro" id="IPR004256">
    <property type="entry name" value="DUF234"/>
</dbReference>
<sequence>MKFVNRDEELSFLKKEYYRQGSSLVVIYGRRRVGKTTLIKEFIKDKPALYFLATEESENENRKALIKLLGQFLNNELILKSDLSWEEIFKFFVKDDEKRVLVIDEFQYLGVANRAFPSILQKIWDSFLKEKNIMLILCGSLISLMESQTLSYSSPLYGRRTGQIKLQSINFLHMPEFFPGKNWEEVLEIYAVTGGTPKYIEVFQEEKDIYQAIAKNILSKNSFLYEEPVFLLEKELRDIGSYFSIAKSIAAGNHKLGALATALGISQTGLTKYLKTLIELDILERITPITEDNPEKSKKGLYFLKDNFLDFWFKFVYPYKSFLEINEKEFVLRKIRESFIEKHLSFVFEKVCQELLRYLVKRGDLNTEYTKIGKWWDRQTEIDVVGLNKDSGEIIFGECKYQNRKVGYEVYSNLIAKAQKVQWDKGKRKESFIIFSKEGFSSELIEVAKKNKNLYLFDFKNFSLV</sequence>
<gene>
    <name evidence="3" type="ORF">ciss_11680</name>
</gene>
<dbReference type="SUPFAM" id="SSF52540">
    <property type="entry name" value="P-loop containing nucleoside triphosphate hydrolases"/>
    <property type="match status" value="1"/>
</dbReference>
<dbReference type="InterPro" id="IPR036390">
    <property type="entry name" value="WH_DNA-bd_sf"/>
</dbReference>
<dbReference type="InterPro" id="IPR011579">
    <property type="entry name" value="ATPase_dom"/>
</dbReference>
<dbReference type="Proteomes" id="UP000187338">
    <property type="component" value="Unassembled WGS sequence"/>
</dbReference>
<dbReference type="Pfam" id="PF01637">
    <property type="entry name" value="ATPase_2"/>
    <property type="match status" value="1"/>
</dbReference>
<feature type="domain" description="DUF234" evidence="2">
    <location>
        <begin position="312"/>
        <end position="404"/>
    </location>
</feature>
<dbReference type="Gene3D" id="3.40.50.300">
    <property type="entry name" value="P-loop containing nucleotide triphosphate hydrolases"/>
    <property type="match status" value="1"/>
</dbReference>
<dbReference type="PANTHER" id="PTHR34704:SF1">
    <property type="entry name" value="ATPASE"/>
    <property type="match status" value="1"/>
</dbReference>
<dbReference type="SUPFAM" id="SSF46785">
    <property type="entry name" value="Winged helix' DNA-binding domain"/>
    <property type="match status" value="1"/>
</dbReference>
<evidence type="ECO:0000259" key="1">
    <source>
        <dbReference type="Pfam" id="PF01637"/>
    </source>
</evidence>
<evidence type="ECO:0000259" key="2">
    <source>
        <dbReference type="Pfam" id="PF03008"/>
    </source>
</evidence>
<evidence type="ECO:0000313" key="3">
    <source>
        <dbReference type="EMBL" id="GAV25235.1"/>
    </source>
</evidence>
<dbReference type="SUPFAM" id="SSF52980">
    <property type="entry name" value="Restriction endonuclease-like"/>
    <property type="match status" value="1"/>
</dbReference>
<dbReference type="STRING" id="661089.ciss_11680"/>
<dbReference type="EMBL" id="BDJL01000035">
    <property type="protein sequence ID" value="GAV25235.1"/>
    <property type="molecule type" value="Genomic_DNA"/>
</dbReference>
<evidence type="ECO:0000313" key="4">
    <source>
        <dbReference type="Proteomes" id="UP000187338"/>
    </source>
</evidence>
<accession>A0A1L8D208</accession>
<dbReference type="AlphaFoldDB" id="A0A1L8D208"/>
<dbReference type="OrthoDB" id="9813134at2"/>
<dbReference type="InterPro" id="IPR027417">
    <property type="entry name" value="P-loop_NTPase"/>
</dbReference>
<name>A0A1L8D208_9THEO</name>
<dbReference type="InterPro" id="IPR011856">
    <property type="entry name" value="tRNA_endonuc-like_dom_sf"/>
</dbReference>
<protein>
    <submittedName>
        <fullName evidence="3">ATPase</fullName>
    </submittedName>
</protein>
<dbReference type="RefSeq" id="WP_075865395.1">
    <property type="nucleotide sequence ID" value="NZ_BDJL01000035.1"/>
</dbReference>
<dbReference type="InterPro" id="IPR011335">
    <property type="entry name" value="Restrct_endonuc-II-like"/>
</dbReference>
<comment type="caution">
    <text evidence="3">The sequence shown here is derived from an EMBL/GenBank/DDBJ whole genome shotgun (WGS) entry which is preliminary data.</text>
</comment>
<dbReference type="Gene3D" id="3.40.1350.10">
    <property type="match status" value="1"/>
</dbReference>
<dbReference type="PANTHER" id="PTHR34704">
    <property type="entry name" value="ATPASE"/>
    <property type="match status" value="1"/>
</dbReference>
<keyword evidence="4" id="KW-1185">Reference proteome</keyword>
<dbReference type="GO" id="GO:0005524">
    <property type="term" value="F:ATP binding"/>
    <property type="evidence" value="ECO:0007669"/>
    <property type="project" value="InterPro"/>
</dbReference>
<dbReference type="GO" id="GO:0003676">
    <property type="term" value="F:nucleic acid binding"/>
    <property type="evidence" value="ECO:0007669"/>
    <property type="project" value="InterPro"/>
</dbReference>